<evidence type="ECO:0000256" key="5">
    <source>
        <dbReference type="ARBA" id="ARBA00022692"/>
    </source>
</evidence>
<accession>A0A914AT30</accession>
<evidence type="ECO:0000256" key="10">
    <source>
        <dbReference type="ARBA" id="ARBA00023180"/>
    </source>
</evidence>
<evidence type="ECO:0000313" key="14">
    <source>
        <dbReference type="Proteomes" id="UP000887568"/>
    </source>
</evidence>
<keyword evidence="5" id="KW-0812">Transmembrane</keyword>
<evidence type="ECO:0000256" key="1">
    <source>
        <dbReference type="ARBA" id="ARBA00004323"/>
    </source>
</evidence>
<evidence type="ECO:0000256" key="12">
    <source>
        <dbReference type="SAM" id="MobiDB-lite"/>
    </source>
</evidence>
<dbReference type="Pfam" id="PF01762">
    <property type="entry name" value="Galactosyl_T"/>
    <property type="match status" value="1"/>
</dbReference>
<comment type="similarity">
    <text evidence="2 11">Belongs to the glycosyltransferase 31 family.</text>
</comment>
<keyword evidence="9" id="KW-0472">Membrane</keyword>
<evidence type="ECO:0000256" key="7">
    <source>
        <dbReference type="ARBA" id="ARBA00022989"/>
    </source>
</evidence>
<dbReference type="PANTHER" id="PTHR11214">
    <property type="entry name" value="BETA-1,3-N-ACETYLGLUCOSAMINYLTRANSFERASE"/>
    <property type="match status" value="1"/>
</dbReference>
<evidence type="ECO:0000256" key="11">
    <source>
        <dbReference type="RuleBase" id="RU363063"/>
    </source>
</evidence>
<proteinExistence type="inferred from homology"/>
<evidence type="ECO:0000256" key="4">
    <source>
        <dbReference type="ARBA" id="ARBA00022679"/>
    </source>
</evidence>
<dbReference type="GO" id="GO:0006493">
    <property type="term" value="P:protein O-linked glycosylation"/>
    <property type="evidence" value="ECO:0007669"/>
    <property type="project" value="TreeGrafter"/>
</dbReference>
<feature type="compositionally biased region" description="Basic and acidic residues" evidence="12">
    <location>
        <begin position="65"/>
        <end position="76"/>
    </location>
</feature>
<dbReference type="OrthoDB" id="2139606at2759"/>
<keyword evidence="6" id="KW-0735">Signal-anchor</keyword>
<evidence type="ECO:0000256" key="6">
    <source>
        <dbReference type="ARBA" id="ARBA00022968"/>
    </source>
</evidence>
<keyword evidence="10" id="KW-0325">Glycoprotein</keyword>
<comment type="subcellular location">
    <subcellularLocation>
        <location evidence="1 11">Golgi apparatus membrane</location>
        <topology evidence="1 11">Single-pass type II membrane protein</topology>
    </subcellularLocation>
</comment>
<protein>
    <recommendedName>
        <fullName evidence="11">Hexosyltransferase</fullName>
        <ecNumber evidence="11">2.4.1.-</ecNumber>
    </recommendedName>
</protein>
<sequence>MRRMLKWQLKRLFVLCTIGFCFISLARVLIFLNMECKTSIVLKQQHGGSNVVRVFSKTEIEAKRVPPDSAHKDEQGNAKSGNEAEVQETTKVTVGPTVPANTVPLFSDDVINPHPYVFTITNSNACYTGRGEPVFLVLLVKSATDESLDRMQIRRTWGGVRQLMGRRTLTMFLVGQPPTILEQDKLLMEDAIHHDLIQEDFLDTYRNLTLKNMMGWKWIATYCPDTAFVASIDADMHLNLHNLIEHLENSSSTNLAQGHLKPTDKPMRNPEDKANIKWYTPPKMYPEATYPPFLNGACYVMSNDIAVQIFEASMHVRFLPWDDVFVGIVLKRLGVTPTAHNSFEQFKRLKRTRDYLRAFSGGIATGIGHHRKGLDSKVISVWDYISRMHRILDSFETVAQGA</sequence>
<dbReference type="InterPro" id="IPR002659">
    <property type="entry name" value="Glyco_trans_31"/>
</dbReference>
<evidence type="ECO:0000256" key="8">
    <source>
        <dbReference type="ARBA" id="ARBA00023034"/>
    </source>
</evidence>
<dbReference type="PANTHER" id="PTHR11214:SF314">
    <property type="entry name" value="HEXOSYLTRANSFERASE"/>
    <property type="match status" value="1"/>
</dbReference>
<keyword evidence="7" id="KW-1133">Transmembrane helix</keyword>
<keyword evidence="3 11" id="KW-0328">Glycosyltransferase</keyword>
<keyword evidence="8 11" id="KW-0333">Golgi apparatus</keyword>
<dbReference type="Gene3D" id="3.90.550.50">
    <property type="match status" value="1"/>
</dbReference>
<dbReference type="GeneID" id="119737165"/>
<dbReference type="GO" id="GO:0000139">
    <property type="term" value="C:Golgi membrane"/>
    <property type="evidence" value="ECO:0007669"/>
    <property type="project" value="UniProtKB-SubCell"/>
</dbReference>
<evidence type="ECO:0000256" key="3">
    <source>
        <dbReference type="ARBA" id="ARBA00022676"/>
    </source>
</evidence>
<keyword evidence="14" id="KW-1185">Reference proteome</keyword>
<reference evidence="13" key="1">
    <citation type="submission" date="2022-11" db="UniProtKB">
        <authorList>
            <consortium name="EnsemblMetazoa"/>
        </authorList>
    </citation>
    <scope>IDENTIFICATION</scope>
</reference>
<dbReference type="EC" id="2.4.1.-" evidence="11"/>
<feature type="region of interest" description="Disordered" evidence="12">
    <location>
        <begin position="65"/>
        <end position="90"/>
    </location>
</feature>
<keyword evidence="4" id="KW-0808">Transferase</keyword>
<dbReference type="GO" id="GO:0016758">
    <property type="term" value="F:hexosyltransferase activity"/>
    <property type="evidence" value="ECO:0007669"/>
    <property type="project" value="InterPro"/>
</dbReference>
<evidence type="ECO:0000256" key="2">
    <source>
        <dbReference type="ARBA" id="ARBA00008661"/>
    </source>
</evidence>
<dbReference type="RefSeq" id="XP_038067215.1">
    <property type="nucleotide sequence ID" value="XM_038211287.1"/>
</dbReference>
<dbReference type="FunFam" id="3.90.550.50:FF:000001">
    <property type="entry name" value="Hexosyltransferase"/>
    <property type="match status" value="1"/>
</dbReference>
<dbReference type="OMA" id="DADMHLN"/>
<evidence type="ECO:0000256" key="9">
    <source>
        <dbReference type="ARBA" id="ARBA00023136"/>
    </source>
</evidence>
<organism evidence="13 14">
    <name type="scientific">Patiria miniata</name>
    <name type="common">Bat star</name>
    <name type="synonym">Asterina miniata</name>
    <dbReference type="NCBI Taxonomy" id="46514"/>
    <lineage>
        <taxon>Eukaryota</taxon>
        <taxon>Metazoa</taxon>
        <taxon>Echinodermata</taxon>
        <taxon>Eleutherozoa</taxon>
        <taxon>Asterozoa</taxon>
        <taxon>Asteroidea</taxon>
        <taxon>Valvatacea</taxon>
        <taxon>Valvatida</taxon>
        <taxon>Asterinidae</taxon>
        <taxon>Patiria</taxon>
    </lineage>
</organism>
<dbReference type="EnsemblMetazoa" id="XM_038211287.1">
    <property type="protein sequence ID" value="XP_038067215.1"/>
    <property type="gene ID" value="LOC119737165"/>
</dbReference>
<dbReference type="AlphaFoldDB" id="A0A914AT30"/>
<name>A0A914AT30_PATMI</name>
<dbReference type="Proteomes" id="UP000887568">
    <property type="component" value="Unplaced"/>
</dbReference>
<evidence type="ECO:0000313" key="13">
    <source>
        <dbReference type="EnsemblMetazoa" id="XP_038067215.1"/>
    </source>
</evidence>